<reference evidence="3 4" key="1">
    <citation type="submission" date="2011-11" db="EMBL/GenBank/DDBJ databases">
        <title>The Genome Sequence of Dialister succinatiphilus YIT 11850.</title>
        <authorList>
            <consortium name="The Broad Institute Genome Sequencing Platform"/>
            <person name="Earl A."/>
            <person name="Ward D."/>
            <person name="Feldgarden M."/>
            <person name="Gevers D."/>
            <person name="Morotomi M."/>
            <person name="Young S.K."/>
            <person name="Zeng Q."/>
            <person name="Gargeya S."/>
            <person name="Fitzgerald M."/>
            <person name="Haas B."/>
            <person name="Abouelleil A."/>
            <person name="Alvarado L."/>
            <person name="Arachchi H.M."/>
            <person name="Berlin A."/>
            <person name="Brown A."/>
            <person name="Chapman S.B."/>
            <person name="Dunbar C."/>
            <person name="Gearin G."/>
            <person name="Goldberg J."/>
            <person name="Griggs A."/>
            <person name="Gujja S."/>
            <person name="Heiman D."/>
            <person name="Howarth C."/>
            <person name="Lui A."/>
            <person name="MacDonald P.J.P."/>
            <person name="Montmayeur A."/>
            <person name="Murphy C."/>
            <person name="Neiman D."/>
            <person name="Pearson M."/>
            <person name="Priest M."/>
            <person name="Roberts A."/>
            <person name="Saif S."/>
            <person name="Shea T."/>
            <person name="Sisk P."/>
            <person name="Stolte C."/>
            <person name="Sykes S."/>
            <person name="Wortman J."/>
            <person name="Nusbaum C."/>
            <person name="Birren B."/>
        </authorList>
    </citation>
    <scope>NUCLEOTIDE SEQUENCE [LARGE SCALE GENOMIC DNA]</scope>
    <source>
        <strain evidence="3 4">YIT 11850</strain>
    </source>
</reference>
<evidence type="ECO:0000256" key="1">
    <source>
        <dbReference type="SAM" id="Phobius"/>
    </source>
</evidence>
<comment type="caution">
    <text evidence="3">The sequence shown here is derived from an EMBL/GenBank/DDBJ whole genome shotgun (WGS) entry which is preliminary data.</text>
</comment>
<name>H1D2K8_9FIRM</name>
<feature type="transmembrane region" description="Helical" evidence="1">
    <location>
        <begin position="128"/>
        <end position="145"/>
    </location>
</feature>
<dbReference type="eggNOG" id="COG3290">
    <property type="taxonomic scope" value="Bacteria"/>
</dbReference>
<dbReference type="RefSeq" id="WP_008860340.1">
    <property type="nucleotide sequence ID" value="NZ_JH591189.1"/>
</dbReference>
<dbReference type="InterPro" id="IPR032834">
    <property type="entry name" value="NatK-like_C"/>
</dbReference>
<evidence type="ECO:0000259" key="2">
    <source>
        <dbReference type="Pfam" id="PF14501"/>
    </source>
</evidence>
<gene>
    <name evidence="3" type="ORF">HMPREF9453_01846</name>
</gene>
<sequence length="447" mass="51672">MDTISSLALCTVLVHLAGRFIFFQAFLDFLPQNCWKKMALSFIILALLNFIFYYVLFQGFTHTVILYKASLALGWIPYVLLSFYWLPRFIAQQIFVLGMQGLWSFFLHTASILTIISLGKNIPVEWRLSMQLTCFLFYFLLSLPLAARMFRHMCPSRQLINDKPYGYYIAFLPLLIAFTQLPISLEPGLWTMDKLLSRILTFVPFIALYRYIKLQARDLETEVLLKSTNEVQQKAIRFFQNNMLLIQASTKQFSILRHDMRHQINILYGLISSGKSEEALHLLRSFDEHLEKTAIHPFCLNPFVNAVLSVYIVKAKDAGIPVTCRVNFPEEVPKVQENLSFALANLLENAIRVSETQDKDKRFLHINLQTRGRQVFLSVENYYAEPVSLNEDGYPVTHRQGHGIGMTSVHHFIMSYKGFKNFTQKDGVVRFEIYFTLPDTPLDTPSA</sequence>
<feature type="transmembrane region" description="Helical" evidence="1">
    <location>
        <begin position="6"/>
        <end position="27"/>
    </location>
</feature>
<accession>H1D2K8</accession>
<dbReference type="HOGENOM" id="CLU_020211_14_1_9"/>
<feature type="transmembrane region" description="Helical" evidence="1">
    <location>
        <begin position="69"/>
        <end position="87"/>
    </location>
</feature>
<dbReference type="Gene3D" id="3.30.565.10">
    <property type="entry name" value="Histidine kinase-like ATPase, C-terminal domain"/>
    <property type="match status" value="1"/>
</dbReference>
<dbReference type="AlphaFoldDB" id="H1D2K8"/>
<dbReference type="STRING" id="742743.HMPREF9453_01846"/>
<dbReference type="Proteomes" id="UP000003277">
    <property type="component" value="Unassembled WGS sequence"/>
</dbReference>
<keyword evidence="1" id="KW-1133">Transmembrane helix</keyword>
<proteinExistence type="predicted"/>
<feature type="transmembrane region" description="Helical" evidence="1">
    <location>
        <begin position="195"/>
        <end position="212"/>
    </location>
</feature>
<feature type="transmembrane region" description="Helical" evidence="1">
    <location>
        <begin position="39"/>
        <end position="57"/>
    </location>
</feature>
<keyword evidence="1" id="KW-0812">Transmembrane</keyword>
<protein>
    <recommendedName>
        <fullName evidence="2">Sensor histidine kinase NatK-like C-terminal domain-containing protein</fullName>
    </recommendedName>
</protein>
<feature type="transmembrane region" description="Helical" evidence="1">
    <location>
        <begin position="94"/>
        <end position="116"/>
    </location>
</feature>
<keyword evidence="4" id="KW-1185">Reference proteome</keyword>
<dbReference type="Pfam" id="PF14501">
    <property type="entry name" value="HATPase_c_5"/>
    <property type="match status" value="1"/>
</dbReference>
<feature type="transmembrane region" description="Helical" evidence="1">
    <location>
        <begin position="165"/>
        <end position="183"/>
    </location>
</feature>
<evidence type="ECO:0000313" key="3">
    <source>
        <dbReference type="EMBL" id="EHO62228.1"/>
    </source>
</evidence>
<dbReference type="PATRIC" id="fig|742743.3.peg.1880"/>
<organism evidence="3 4">
    <name type="scientific">Dialister succinatiphilus YIT 11850</name>
    <dbReference type="NCBI Taxonomy" id="742743"/>
    <lineage>
        <taxon>Bacteria</taxon>
        <taxon>Bacillati</taxon>
        <taxon>Bacillota</taxon>
        <taxon>Negativicutes</taxon>
        <taxon>Veillonellales</taxon>
        <taxon>Veillonellaceae</taxon>
        <taxon>Dialister</taxon>
    </lineage>
</organism>
<keyword evidence="1" id="KW-0472">Membrane</keyword>
<feature type="domain" description="Sensor histidine kinase NatK-like C-terminal" evidence="2">
    <location>
        <begin position="339"/>
        <end position="434"/>
    </location>
</feature>
<dbReference type="OrthoDB" id="9773869at2"/>
<dbReference type="InterPro" id="IPR036890">
    <property type="entry name" value="HATPase_C_sf"/>
</dbReference>
<dbReference type="SUPFAM" id="SSF55874">
    <property type="entry name" value="ATPase domain of HSP90 chaperone/DNA topoisomerase II/histidine kinase"/>
    <property type="match status" value="1"/>
</dbReference>
<evidence type="ECO:0000313" key="4">
    <source>
        <dbReference type="Proteomes" id="UP000003277"/>
    </source>
</evidence>
<dbReference type="EMBL" id="ADLT01000061">
    <property type="protein sequence ID" value="EHO62228.1"/>
    <property type="molecule type" value="Genomic_DNA"/>
</dbReference>